<evidence type="ECO:0000256" key="2">
    <source>
        <dbReference type="ARBA" id="ARBA00022490"/>
    </source>
</evidence>
<dbReference type="CDD" id="cd01236">
    <property type="entry name" value="PH_RIP"/>
    <property type="match status" value="1"/>
</dbReference>
<feature type="region of interest" description="Disordered" evidence="14">
    <location>
        <begin position="327"/>
        <end position="384"/>
    </location>
</feature>
<dbReference type="GO" id="GO:0051015">
    <property type="term" value="F:actin filament binding"/>
    <property type="evidence" value="ECO:0007669"/>
    <property type="project" value="TreeGrafter"/>
</dbReference>
<feature type="compositionally biased region" description="Polar residues" evidence="14">
    <location>
        <begin position="327"/>
        <end position="336"/>
    </location>
</feature>
<comment type="function">
    <text evidence="8">Targets myosin phosphatase to the actin cytoskeleton. Required for the regulation of the actin cytoskeleton by RhoA and ROCK1. Depletion leads to an increased number of stress fibers in smooth muscle cells through stabilization of actin fibers by phosphorylated myosin. Overexpression of MRIP as well as its F-actin-binding region leads to disassembly of stress fibers in neuronal cells.</text>
</comment>
<evidence type="ECO:0000256" key="5">
    <source>
        <dbReference type="ARBA" id="ARBA00023054"/>
    </source>
</evidence>
<keyword evidence="7" id="KW-0206">Cytoskeleton</keyword>
<reference evidence="16 17" key="1">
    <citation type="submission" date="2018-10" db="EMBL/GenBank/DDBJ databases">
        <title>Improved assembly of the deer mouse Peromyscus maniculatus genome.</title>
        <authorList>
            <person name="Lassance J.-M."/>
            <person name="Hoekstra H.E."/>
        </authorList>
    </citation>
    <scope>NUCLEOTIDE SEQUENCE [LARGE SCALE GENOMIC DNA]</scope>
</reference>
<dbReference type="GO" id="GO:0015629">
    <property type="term" value="C:actin cytoskeleton"/>
    <property type="evidence" value="ECO:0007669"/>
    <property type="project" value="TreeGrafter"/>
</dbReference>
<feature type="domain" description="PH" evidence="15">
    <location>
        <begin position="43"/>
        <end position="150"/>
    </location>
</feature>
<comment type="subcellular location">
    <subcellularLocation>
        <location evidence="1">Cytoplasm</location>
        <location evidence="1">Cytoskeleton</location>
    </subcellularLocation>
</comment>
<dbReference type="SUPFAM" id="SSF50729">
    <property type="entry name" value="PH domain-like"/>
    <property type="match status" value="2"/>
</dbReference>
<feature type="compositionally biased region" description="Basic and acidic residues" evidence="14">
    <location>
        <begin position="337"/>
        <end position="353"/>
    </location>
</feature>
<dbReference type="InterPro" id="IPR052223">
    <property type="entry name" value="Actin_Cytoskeleton_Reg"/>
</dbReference>
<proteinExistence type="predicted"/>
<reference evidence="16" key="3">
    <citation type="submission" date="2025-09" db="UniProtKB">
        <authorList>
            <consortium name="Ensembl"/>
        </authorList>
    </citation>
    <scope>IDENTIFICATION</scope>
</reference>
<name>A0A6I9KZ11_PERMB</name>
<keyword evidence="2" id="KW-0963">Cytoplasm</keyword>
<dbReference type="Gene3D" id="2.30.29.30">
    <property type="entry name" value="Pleckstrin-homology domain (PH domain)/Phosphotyrosine-binding domain (PTB)"/>
    <property type="match status" value="2"/>
</dbReference>
<feature type="compositionally biased region" description="Basic and acidic residues" evidence="14">
    <location>
        <begin position="244"/>
        <end position="268"/>
    </location>
</feature>
<protein>
    <recommendedName>
        <fullName evidence="10">Myosin phosphatase Rho-interacting protein</fullName>
    </recommendedName>
    <alternativeName>
        <fullName evidence="12">Rho-interacting protein 3</fullName>
    </alternativeName>
    <alternativeName>
        <fullName evidence="11">p116Rip</fullName>
    </alternativeName>
</protein>
<evidence type="ECO:0000256" key="10">
    <source>
        <dbReference type="ARBA" id="ARBA00071940"/>
    </source>
</evidence>
<dbReference type="AlphaFoldDB" id="A0A6I9KZ11"/>
<dbReference type="PROSITE" id="PS50003">
    <property type="entry name" value="PH_DOMAIN"/>
    <property type="match status" value="2"/>
</dbReference>
<evidence type="ECO:0000259" key="15">
    <source>
        <dbReference type="PROSITE" id="PS50003"/>
    </source>
</evidence>
<feature type="compositionally biased region" description="Pro residues" evidence="14">
    <location>
        <begin position="288"/>
        <end position="298"/>
    </location>
</feature>
<evidence type="ECO:0000256" key="1">
    <source>
        <dbReference type="ARBA" id="ARBA00004245"/>
    </source>
</evidence>
<feature type="compositionally biased region" description="Basic and acidic residues" evidence="14">
    <location>
        <begin position="527"/>
        <end position="550"/>
    </location>
</feature>
<dbReference type="InterPro" id="IPR039597">
    <property type="entry name" value="M-RIP_PH"/>
</dbReference>
<organism evidence="16 17">
    <name type="scientific">Peromyscus maniculatus bairdii</name>
    <name type="common">Prairie deer mouse</name>
    <dbReference type="NCBI Taxonomy" id="230844"/>
    <lineage>
        <taxon>Eukaryota</taxon>
        <taxon>Metazoa</taxon>
        <taxon>Chordata</taxon>
        <taxon>Craniata</taxon>
        <taxon>Vertebrata</taxon>
        <taxon>Euteleostomi</taxon>
        <taxon>Mammalia</taxon>
        <taxon>Eutheria</taxon>
        <taxon>Euarchontoglires</taxon>
        <taxon>Glires</taxon>
        <taxon>Rodentia</taxon>
        <taxon>Myomorpha</taxon>
        <taxon>Muroidea</taxon>
        <taxon>Cricetidae</taxon>
        <taxon>Neotominae</taxon>
        <taxon>Peromyscus</taxon>
    </lineage>
</organism>
<dbReference type="InterPro" id="IPR001849">
    <property type="entry name" value="PH_domain"/>
</dbReference>
<feature type="compositionally biased region" description="Basic and acidic residues" evidence="14">
    <location>
        <begin position="276"/>
        <end position="286"/>
    </location>
</feature>
<dbReference type="GeneTree" id="ENSGT00940000155286"/>
<feature type="compositionally biased region" description="Low complexity" evidence="14">
    <location>
        <begin position="223"/>
        <end position="236"/>
    </location>
</feature>
<dbReference type="CTD" id="23164"/>
<dbReference type="FunFam" id="2.30.29.30:FF:000190">
    <property type="entry name" value="myosin phosphatase Rho-interacting protein isoform X2"/>
    <property type="match status" value="1"/>
</dbReference>
<dbReference type="GeneID" id="102920892"/>
<reference evidence="16" key="2">
    <citation type="submission" date="2025-08" db="UniProtKB">
        <authorList>
            <consortium name="Ensembl"/>
        </authorList>
    </citation>
    <scope>IDENTIFICATION</scope>
</reference>
<dbReference type="InterPro" id="IPR011993">
    <property type="entry name" value="PH-like_dom_sf"/>
</dbReference>
<evidence type="ECO:0000256" key="13">
    <source>
        <dbReference type="SAM" id="Coils"/>
    </source>
</evidence>
<dbReference type="SMART" id="SM00233">
    <property type="entry name" value="PH"/>
    <property type="match status" value="2"/>
</dbReference>
<keyword evidence="17" id="KW-1185">Reference proteome</keyword>
<evidence type="ECO:0000256" key="12">
    <source>
        <dbReference type="ARBA" id="ARBA00083205"/>
    </source>
</evidence>
<dbReference type="CDD" id="cd13275">
    <property type="entry name" value="PH_M-RIP"/>
    <property type="match status" value="1"/>
</dbReference>
<dbReference type="RefSeq" id="XP_006973690.1">
    <property type="nucleotide sequence ID" value="XM_006973628.2"/>
</dbReference>
<dbReference type="Proteomes" id="UP000694547">
    <property type="component" value="Chromosome 8"/>
</dbReference>
<evidence type="ECO:0000313" key="16">
    <source>
        <dbReference type="Ensembl" id="ENSPEMP00000003942.2"/>
    </source>
</evidence>
<accession>A0A6I9KZ11</accession>
<sequence>MSAAKENPCRKFQANIFNKSKCQNCFKPRESHLLNDEDLTQAKPIYGGWLLLAPDGTDFDNPVHRSRKWQRRFFILYEHGLLRYALDEMPTTLPQGTINMNQCTDVVDGEARTGQKFSLCILTPDKEHFIRAETKEIISGWLEMLMVYPRTNKQNQKKKRKVEPPTPQEPGPAKMAVTSSSGGGGGGSGSSSSSIPSAEKVPTTKSTLWQEEMRAKEQPDGNSLSPVQSPSQSLPPAACTPRETGLESKEDESTMSGDRVDGGRKVRVESGYFSLEKAKQDLRAEEQLPPPLSPPSPSTPHSRRSQVIEKFEALDIEKAEHMETNMPIMTTPSSDTRQGRSEKRAIPRKRDLASEAPTAPLSDACPLSPHRRAKSLDRRSTESSMTPDLLNFKKGWLTKQYEDGQWKKHWFVLADQSLRYYRDSVAEEAADLDGEIDLSTCYDVTEYPVQRNYGFQIHTKEGEFILSAMTSGIRRNWIQTIMKHVLPASAPDVTSSLPEEKNKSTSSFETCPRPNEKQETEPGEPDPEQKKSRARERRREGRSKTFDWAEFRPIQQARAQERANTVGSSDAGEPGRPEAEPGELERERARRREERRKRFGMLDTVDGPGMEDTALRMDIDRSPGLLGPPDLKTQNVHVEIEQRWHQVETTPLREEKQVPIAPLHLSLEDRSERLSTHELTSLLEKELEQSQKEASDLLEQNRLLQDQLRVALGREQSAREGYVLQATCERGFAAMEETHQKKIEDLQRQHQRELEKLREEKDRLLAEETAATISAIEAMKNAHREEMERELEKSQRSQISSINSDIEALRRQYLEELQSVQRELEVLSEQYSQKCLENAHLAQALEAERQALRQCQRENQELNAHNQELNNRLAAEITRLRTLLTGDGGGESTVLPLTQGKDAYELEVLLRVKESEIQYLKQEISSLKDELQTALRDKKYASDKYKDIYTELSIAKAKADCDISRLKEQLKAATEALGEKSPEGTAVSGYDIMKSKSNPDFLKKDRSCVSRQLRNIRSKSVIEQVSWDN</sequence>
<keyword evidence="5 13" id="KW-0175">Coiled coil</keyword>
<evidence type="ECO:0000256" key="9">
    <source>
        <dbReference type="ARBA" id="ARBA00063189"/>
    </source>
</evidence>
<gene>
    <name evidence="16" type="primary">Mprip</name>
</gene>
<dbReference type="PANTHER" id="PTHR17271:SF9">
    <property type="entry name" value="MYOSIN PHOSPHATASE RHO-INTERACTING PROTEIN"/>
    <property type="match status" value="1"/>
</dbReference>
<feature type="coiled-coil region" evidence="13">
    <location>
        <begin position="736"/>
        <end position="879"/>
    </location>
</feature>
<feature type="coiled-coil region" evidence="13">
    <location>
        <begin position="680"/>
        <end position="707"/>
    </location>
</feature>
<feature type="region of interest" description="Disordered" evidence="14">
    <location>
        <begin position="490"/>
        <end position="611"/>
    </location>
</feature>
<evidence type="ECO:0000256" key="6">
    <source>
        <dbReference type="ARBA" id="ARBA00023203"/>
    </source>
</evidence>
<keyword evidence="3" id="KW-0597">Phosphoprotein</keyword>
<dbReference type="Pfam" id="PF00169">
    <property type="entry name" value="PH"/>
    <property type="match status" value="2"/>
</dbReference>
<keyword evidence="6" id="KW-0009">Actin-binding</keyword>
<evidence type="ECO:0000256" key="3">
    <source>
        <dbReference type="ARBA" id="ARBA00022553"/>
    </source>
</evidence>
<evidence type="ECO:0000313" key="17">
    <source>
        <dbReference type="Proteomes" id="UP000694547"/>
    </source>
</evidence>
<dbReference type="FunFam" id="2.30.29.30:FF:000133">
    <property type="entry name" value="myosin phosphatase Rho-interacting protein isoform X1"/>
    <property type="match status" value="1"/>
</dbReference>
<evidence type="ECO:0000256" key="4">
    <source>
        <dbReference type="ARBA" id="ARBA00022737"/>
    </source>
</evidence>
<comment type="subunit">
    <text evidence="9">Binds RHOA, PPP1R12A/MBS and PPP1R12C/MBS85 through adjacent coiled coil domains. Interacts with MYZAP. Binds F-actin through its N-terminus.</text>
</comment>
<evidence type="ECO:0000256" key="7">
    <source>
        <dbReference type="ARBA" id="ARBA00023212"/>
    </source>
</evidence>
<evidence type="ECO:0000256" key="11">
    <source>
        <dbReference type="ARBA" id="ARBA00075669"/>
    </source>
</evidence>
<feature type="region of interest" description="Disordered" evidence="14">
    <location>
        <begin position="152"/>
        <end position="305"/>
    </location>
</feature>
<feature type="domain" description="PH" evidence="15">
    <location>
        <begin position="390"/>
        <end position="486"/>
    </location>
</feature>
<evidence type="ECO:0000256" key="14">
    <source>
        <dbReference type="SAM" id="MobiDB-lite"/>
    </source>
</evidence>
<keyword evidence="4" id="KW-0677">Repeat</keyword>
<feature type="compositionally biased region" description="Basic and acidic residues" evidence="14">
    <location>
        <begin position="573"/>
        <end position="592"/>
    </location>
</feature>
<dbReference type="PANTHER" id="PTHR17271">
    <property type="entry name" value="PLECKSTRIN HOMOLOGY PH DOMAIN-CONTAINING PROTEIN"/>
    <property type="match status" value="1"/>
</dbReference>
<feature type="coiled-coil region" evidence="13">
    <location>
        <begin position="910"/>
        <end position="976"/>
    </location>
</feature>
<evidence type="ECO:0000256" key="8">
    <source>
        <dbReference type="ARBA" id="ARBA00057680"/>
    </source>
</evidence>
<dbReference type="OrthoDB" id="9942268at2759"/>
<dbReference type="Ensembl" id="ENSPEMT00000007084.2">
    <property type="protein sequence ID" value="ENSPEMP00000003942.2"/>
    <property type="gene ID" value="ENSPEMG00000005808.2"/>
</dbReference>